<dbReference type="Pfam" id="PF13439">
    <property type="entry name" value="Glyco_transf_4"/>
    <property type="match status" value="1"/>
</dbReference>
<dbReference type="Pfam" id="PF00534">
    <property type="entry name" value="Glycos_transf_1"/>
    <property type="match status" value="1"/>
</dbReference>
<dbReference type="InterPro" id="IPR028098">
    <property type="entry name" value="Glyco_trans_4-like_N"/>
</dbReference>
<dbReference type="Gene3D" id="3.40.50.2000">
    <property type="entry name" value="Glycogen Phosphorylase B"/>
    <property type="match status" value="2"/>
</dbReference>
<evidence type="ECO:0000259" key="3">
    <source>
        <dbReference type="Pfam" id="PF00534"/>
    </source>
</evidence>
<dbReference type="CDD" id="cd03809">
    <property type="entry name" value="GT4_MtfB-like"/>
    <property type="match status" value="1"/>
</dbReference>
<dbReference type="OrthoDB" id="9801609at2"/>
<proteinExistence type="predicted"/>
<name>A0A5C1Y6V9_9MICO</name>
<dbReference type="KEGG" id="lyk:FLP23_00450"/>
<keyword evidence="2 5" id="KW-0808">Transferase</keyword>
<feature type="domain" description="Glycosyl transferase family 1" evidence="3">
    <location>
        <begin position="197"/>
        <end position="345"/>
    </location>
</feature>
<evidence type="ECO:0000259" key="4">
    <source>
        <dbReference type="Pfam" id="PF13439"/>
    </source>
</evidence>
<protein>
    <submittedName>
        <fullName evidence="5">Glycosyltransferase family 4 protein</fullName>
    </submittedName>
</protein>
<dbReference type="PANTHER" id="PTHR46401:SF2">
    <property type="entry name" value="GLYCOSYLTRANSFERASE WBBK-RELATED"/>
    <property type="match status" value="1"/>
</dbReference>
<evidence type="ECO:0000256" key="2">
    <source>
        <dbReference type="ARBA" id="ARBA00022679"/>
    </source>
</evidence>
<dbReference type="InterPro" id="IPR001296">
    <property type="entry name" value="Glyco_trans_1"/>
</dbReference>
<dbReference type="SUPFAM" id="SSF53756">
    <property type="entry name" value="UDP-Glycosyltransferase/glycogen phosphorylase"/>
    <property type="match status" value="1"/>
</dbReference>
<evidence type="ECO:0000313" key="5">
    <source>
        <dbReference type="EMBL" id="QEO08632.1"/>
    </source>
</evidence>
<reference evidence="5 6" key="1">
    <citation type="submission" date="2019-09" db="EMBL/GenBank/DDBJ databases">
        <title>Genome sequencing of strain KACC 19322.</title>
        <authorList>
            <person name="Heo J."/>
            <person name="Kim S.-J."/>
            <person name="Kim J.-S."/>
            <person name="Hong S.-B."/>
            <person name="Kwon S.-W."/>
        </authorList>
    </citation>
    <scope>NUCLEOTIDE SEQUENCE [LARGE SCALE GENOMIC DNA]</scope>
    <source>
        <strain evidence="5 6">KACC 19322</strain>
    </source>
</reference>
<dbReference type="GO" id="GO:0016757">
    <property type="term" value="F:glycosyltransferase activity"/>
    <property type="evidence" value="ECO:0007669"/>
    <property type="project" value="UniProtKB-KW"/>
</dbReference>
<dbReference type="AlphaFoldDB" id="A0A5C1Y6V9"/>
<dbReference type="GO" id="GO:0009103">
    <property type="term" value="P:lipopolysaccharide biosynthetic process"/>
    <property type="evidence" value="ECO:0007669"/>
    <property type="project" value="TreeGrafter"/>
</dbReference>
<accession>A0A5C1Y6V9</accession>
<evidence type="ECO:0000256" key="1">
    <source>
        <dbReference type="ARBA" id="ARBA00022676"/>
    </source>
</evidence>
<gene>
    <name evidence="5" type="ORF">FLP23_00450</name>
</gene>
<dbReference type="Proteomes" id="UP000322159">
    <property type="component" value="Chromosome"/>
</dbReference>
<keyword evidence="6" id="KW-1185">Reference proteome</keyword>
<evidence type="ECO:0000313" key="6">
    <source>
        <dbReference type="Proteomes" id="UP000322159"/>
    </source>
</evidence>
<keyword evidence="1" id="KW-0328">Glycosyltransferase</keyword>
<sequence length="369" mass="39558">MSAARVLVDATAIPADRGGVGRYLDGLLGALAGPDAPTVVARADDAEHFRGLGLPVLVAPDRVRNAGFRILWEQLGLPRVMRREGFDVLHSPHYTFPLFGRFGRVVTIHDLTFFTLPALHSRLKRNFFRFWLRRAARRRLPVIAVSAATADEFARILDADRTRIVVAPHGFDRAIFHPPTPEQVRGFRDSQRPPLTRWIAFLGTIEPRKNLPALVAAHATLGPSAPALLIAGGPGWDPDAAPAISASRASGHDVRTLGYLPLEQLSAFLGGAEVVAYPSLGEGFGLPVLEAMASGAAVLTTDRLALPEVGGDAVRYTDVGAEAIGDALRTMLDSPDERRALAAAAVSRAARFSWEAAAAAHRDAYEAAS</sequence>
<dbReference type="RefSeq" id="WP_149324065.1">
    <property type="nucleotide sequence ID" value="NZ_CP043504.1"/>
</dbReference>
<feature type="domain" description="Glycosyltransferase subfamily 4-like N-terminal" evidence="4">
    <location>
        <begin position="18"/>
        <end position="172"/>
    </location>
</feature>
<dbReference type="PANTHER" id="PTHR46401">
    <property type="entry name" value="GLYCOSYLTRANSFERASE WBBK-RELATED"/>
    <property type="match status" value="1"/>
</dbReference>
<organism evidence="5 6">
    <name type="scientific">Protaetiibacter larvae</name>
    <dbReference type="NCBI Taxonomy" id="2592654"/>
    <lineage>
        <taxon>Bacteria</taxon>
        <taxon>Bacillati</taxon>
        <taxon>Actinomycetota</taxon>
        <taxon>Actinomycetes</taxon>
        <taxon>Micrococcales</taxon>
        <taxon>Microbacteriaceae</taxon>
        <taxon>Protaetiibacter</taxon>
    </lineage>
</organism>
<dbReference type="EMBL" id="CP043504">
    <property type="protein sequence ID" value="QEO08632.1"/>
    <property type="molecule type" value="Genomic_DNA"/>
</dbReference>